<dbReference type="Proteomes" id="UP001497457">
    <property type="component" value="Chromosome 31b"/>
</dbReference>
<protein>
    <submittedName>
        <fullName evidence="1">Uncharacterized protein</fullName>
    </submittedName>
</protein>
<accession>A0ABC9D451</accession>
<evidence type="ECO:0000313" key="1">
    <source>
        <dbReference type="EMBL" id="CAL5031141.1"/>
    </source>
</evidence>
<reference evidence="1" key="1">
    <citation type="submission" date="2024-10" db="EMBL/GenBank/DDBJ databases">
        <authorList>
            <person name="Ryan C."/>
        </authorList>
    </citation>
    <scope>NUCLEOTIDE SEQUENCE [LARGE SCALE GENOMIC DNA]</scope>
</reference>
<evidence type="ECO:0000313" key="2">
    <source>
        <dbReference type="Proteomes" id="UP001497457"/>
    </source>
</evidence>
<dbReference type="EMBL" id="OZ075141">
    <property type="protein sequence ID" value="CAL5031141.1"/>
    <property type="molecule type" value="Genomic_DNA"/>
</dbReference>
<sequence length="234" mass="26938">MANIRTVSSLADVNNALQEMNINAIDQAGQVQFRLHEQTSLQEAAKVKMNTQPGKHGFNLVNPELLDCKYRVKVALEESYNTMFDACMRQCDDELLPVEASIAELKALELSTDQQIPHIGPDVFHRNRGVQQMLYPNPPFDIYPGYEYGTAHQRVPYQPAYTTQSEIDDAIARDKRAQRAVWAAKLRFMEARKDVLEKKKIEMERRMRAEYKRVMEDPSDLGVGYTEYHFLPLV</sequence>
<organism evidence="1 2">
    <name type="scientific">Urochloa decumbens</name>
    <dbReference type="NCBI Taxonomy" id="240449"/>
    <lineage>
        <taxon>Eukaryota</taxon>
        <taxon>Viridiplantae</taxon>
        <taxon>Streptophyta</taxon>
        <taxon>Embryophyta</taxon>
        <taxon>Tracheophyta</taxon>
        <taxon>Spermatophyta</taxon>
        <taxon>Magnoliopsida</taxon>
        <taxon>Liliopsida</taxon>
        <taxon>Poales</taxon>
        <taxon>Poaceae</taxon>
        <taxon>PACMAD clade</taxon>
        <taxon>Panicoideae</taxon>
        <taxon>Panicodae</taxon>
        <taxon>Paniceae</taxon>
        <taxon>Melinidinae</taxon>
        <taxon>Urochloa</taxon>
    </lineage>
</organism>
<dbReference type="AlphaFoldDB" id="A0ABC9D451"/>
<name>A0ABC9D451_9POAL</name>
<proteinExistence type="predicted"/>
<keyword evidence="2" id="KW-1185">Reference proteome</keyword>
<gene>
    <name evidence="1" type="ORF">URODEC1_LOCUS81468</name>
</gene>